<accession>U6GV55</accession>
<feature type="region of interest" description="Disordered" evidence="1">
    <location>
        <begin position="145"/>
        <end position="216"/>
    </location>
</feature>
<dbReference type="GeneID" id="25269369"/>
<evidence type="ECO:0000256" key="1">
    <source>
        <dbReference type="SAM" id="MobiDB-lite"/>
    </source>
</evidence>
<dbReference type="Gene3D" id="3.40.50.150">
    <property type="entry name" value="Vaccinia Virus protein VP39"/>
    <property type="match status" value="1"/>
</dbReference>
<name>U6GV55_EIMAC</name>
<evidence type="ECO:0000313" key="3">
    <source>
        <dbReference type="Proteomes" id="UP000018050"/>
    </source>
</evidence>
<dbReference type="SUPFAM" id="SSF53335">
    <property type="entry name" value="S-adenosyl-L-methionine-dependent methyltransferases"/>
    <property type="match status" value="1"/>
</dbReference>
<dbReference type="Proteomes" id="UP000018050">
    <property type="component" value="Unassembled WGS sequence"/>
</dbReference>
<feature type="compositionally biased region" description="Basic and acidic residues" evidence="1">
    <location>
        <begin position="174"/>
        <end position="197"/>
    </location>
</feature>
<protein>
    <submittedName>
        <fullName evidence="2">Uncharacterized protein</fullName>
    </submittedName>
</protein>
<evidence type="ECO:0000313" key="2">
    <source>
        <dbReference type="EMBL" id="CDI84040.1"/>
    </source>
</evidence>
<reference evidence="2" key="1">
    <citation type="submission" date="2013-10" db="EMBL/GenBank/DDBJ databases">
        <title>Genomic analysis of the causative agents of coccidiosis in chickens.</title>
        <authorList>
            <person name="Reid A.J."/>
            <person name="Blake D."/>
            <person name="Billington K."/>
            <person name="Browne H."/>
            <person name="Dunn M."/>
            <person name="Hung S."/>
            <person name="Kawahara F."/>
            <person name="Miranda-Saavedra D."/>
            <person name="Mourier T."/>
            <person name="Nagra H."/>
            <person name="Otto T.D."/>
            <person name="Rawlings N."/>
            <person name="Sanchez A."/>
            <person name="Sanders M."/>
            <person name="Subramaniam C."/>
            <person name="Tay Y."/>
            <person name="Dear P."/>
            <person name="Doerig C."/>
            <person name="Gruber A."/>
            <person name="Parkinson J."/>
            <person name="Shirley M."/>
            <person name="Wan K.L."/>
            <person name="Berriman M."/>
            <person name="Tomley F."/>
            <person name="Pain A."/>
        </authorList>
    </citation>
    <scope>NUCLEOTIDE SEQUENCE</scope>
    <source>
        <strain evidence="2">Houghton</strain>
    </source>
</reference>
<gene>
    <name evidence="2" type="ORF">EAH_00012990</name>
</gene>
<proteinExistence type="predicted"/>
<feature type="compositionally biased region" description="Low complexity" evidence="1">
    <location>
        <begin position="146"/>
        <end position="156"/>
    </location>
</feature>
<dbReference type="EMBL" id="HG673569">
    <property type="protein sequence ID" value="CDI84040.1"/>
    <property type="molecule type" value="Genomic_DNA"/>
</dbReference>
<reference evidence="2" key="2">
    <citation type="submission" date="2013-10" db="EMBL/GenBank/DDBJ databases">
        <authorList>
            <person name="Aslett M."/>
        </authorList>
    </citation>
    <scope>NUCLEOTIDE SEQUENCE</scope>
    <source>
        <strain evidence="2">Houghton</strain>
    </source>
</reference>
<feature type="compositionally biased region" description="Low complexity" evidence="1">
    <location>
        <begin position="198"/>
        <end position="216"/>
    </location>
</feature>
<keyword evidence="3" id="KW-1185">Reference proteome</keyword>
<sequence length="216" mass="25076">MARFEAFLNCLDIVHHPNIKGLRLIGCDNDKEQIERALMNAEAFRLRSPRLAIADGDTEEDAALPCALSFVHSDFSPVVGSLPPNSVVFSDVPFGFRSLSVEKRQKIMKRLEKAISSNNNIIAAFIIAPIDVCLLAYTPTTHKPMQQQQQQQQQQGKQHEKQQGKQQRKQQLKQQEEQQQKWQDKQHKEQQKKRQEKQQQQLKQQEEQQQQQKQQT</sequence>
<dbReference type="InterPro" id="IPR029063">
    <property type="entry name" value="SAM-dependent_MTases_sf"/>
</dbReference>
<dbReference type="RefSeq" id="XP_013246911.1">
    <property type="nucleotide sequence ID" value="XM_013391457.1"/>
</dbReference>
<organism evidence="2 3">
    <name type="scientific">Eimeria acervulina</name>
    <name type="common">Coccidian parasite</name>
    <dbReference type="NCBI Taxonomy" id="5801"/>
    <lineage>
        <taxon>Eukaryota</taxon>
        <taxon>Sar</taxon>
        <taxon>Alveolata</taxon>
        <taxon>Apicomplexa</taxon>
        <taxon>Conoidasida</taxon>
        <taxon>Coccidia</taxon>
        <taxon>Eucoccidiorida</taxon>
        <taxon>Eimeriorina</taxon>
        <taxon>Eimeriidae</taxon>
        <taxon>Eimeria</taxon>
    </lineage>
</organism>
<dbReference type="AlphaFoldDB" id="U6GV55"/>
<dbReference type="VEuPathDB" id="ToxoDB:EAH_00012990"/>
<dbReference type="OrthoDB" id="10487266at2759"/>